<dbReference type="Pfam" id="PF13276">
    <property type="entry name" value="HTH_21"/>
    <property type="match status" value="1"/>
</dbReference>
<dbReference type="PANTHER" id="PTHR46889">
    <property type="entry name" value="TRANSPOSASE INSF FOR INSERTION SEQUENCE IS3B-RELATED"/>
    <property type="match status" value="1"/>
</dbReference>
<dbReference type="InterPro" id="IPR025948">
    <property type="entry name" value="HTH-like_dom"/>
</dbReference>
<evidence type="ECO:0000313" key="3">
    <source>
        <dbReference type="Proteomes" id="UP000601736"/>
    </source>
</evidence>
<dbReference type="NCBIfam" id="NF033516">
    <property type="entry name" value="transpos_IS3"/>
    <property type="match status" value="1"/>
</dbReference>
<dbReference type="InterPro" id="IPR036397">
    <property type="entry name" value="RNaseH_sf"/>
</dbReference>
<dbReference type="AlphaFoldDB" id="A0A8H9DAN7"/>
<proteinExistence type="predicted"/>
<dbReference type="InterPro" id="IPR050900">
    <property type="entry name" value="Transposase_IS3/IS150/IS904"/>
</dbReference>
<dbReference type="PROSITE" id="PS50994">
    <property type="entry name" value="INTEGRASE"/>
    <property type="match status" value="1"/>
</dbReference>
<organism evidence="2 3">
    <name type="scientific">Nitrosomonas nitrosa</name>
    <dbReference type="NCBI Taxonomy" id="52442"/>
    <lineage>
        <taxon>Bacteria</taxon>
        <taxon>Pseudomonadati</taxon>
        <taxon>Pseudomonadota</taxon>
        <taxon>Betaproteobacteria</taxon>
        <taxon>Nitrosomonadales</taxon>
        <taxon>Nitrosomonadaceae</taxon>
        <taxon>Nitrosomonas</taxon>
    </lineage>
</organism>
<evidence type="ECO:0000259" key="1">
    <source>
        <dbReference type="PROSITE" id="PS50994"/>
    </source>
</evidence>
<dbReference type="PANTHER" id="PTHR46889:SF4">
    <property type="entry name" value="TRANSPOSASE INSO FOR INSERTION SEQUENCE ELEMENT IS911B-RELATED"/>
    <property type="match status" value="1"/>
</dbReference>
<sequence length="247" mass="28659">MMIERNNQLSLIRQCQLLDLSRSSYYYRPQPADDSQLVLLRQMDEQYLKTPQYGARSYATWFRRQGIQVGRKKAASMMRMLGIISIAPKPRTSIPGKKHTVYPYLLKGLTINRPNQVWAADITYVPMEKGFGYLVAIIDWHSRKVLSWRLSNTIDADFCVQALDAAIQIHGCPEIMNTDQGAQFTSTAFIEVLQRHHIQISMDGKGCYYDNIFVERLWRTVKYEHLYAQAFNNLKEVTKVSVFAEHQ</sequence>
<name>A0A8H9DAN7_9PROT</name>
<comment type="caution">
    <text evidence="2">The sequence shown here is derived from an EMBL/GenBank/DDBJ whole genome shotgun (WGS) entry which is preliminary data.</text>
</comment>
<dbReference type="InterPro" id="IPR048020">
    <property type="entry name" value="Transpos_IS3"/>
</dbReference>
<gene>
    <name evidence="2" type="ORF">NMYAN_290018</name>
</gene>
<feature type="domain" description="Integrase catalytic" evidence="1">
    <location>
        <begin position="110"/>
        <end position="247"/>
    </location>
</feature>
<dbReference type="RefSeq" id="WP_204799986.1">
    <property type="nucleotide sequence ID" value="NZ_CAJNAP010000022.1"/>
</dbReference>
<dbReference type="InterPro" id="IPR012337">
    <property type="entry name" value="RNaseH-like_sf"/>
</dbReference>
<dbReference type="GO" id="GO:0015074">
    <property type="term" value="P:DNA integration"/>
    <property type="evidence" value="ECO:0007669"/>
    <property type="project" value="InterPro"/>
</dbReference>
<dbReference type="Pfam" id="PF00665">
    <property type="entry name" value="rve"/>
    <property type="match status" value="1"/>
</dbReference>
<dbReference type="EMBL" id="CAJNAP010000022">
    <property type="protein sequence ID" value="CAE6508248.1"/>
    <property type="molecule type" value="Genomic_DNA"/>
</dbReference>
<reference evidence="2" key="1">
    <citation type="submission" date="2021-02" db="EMBL/GenBank/DDBJ databases">
        <authorList>
            <person name="Han P."/>
        </authorList>
    </citation>
    <scope>NUCLEOTIDE SEQUENCE</scope>
    <source>
        <strain evidence="2">Nitrosomonas nitrosa 18-3D</strain>
    </source>
</reference>
<dbReference type="Gene3D" id="3.30.420.10">
    <property type="entry name" value="Ribonuclease H-like superfamily/Ribonuclease H"/>
    <property type="match status" value="1"/>
</dbReference>
<dbReference type="SUPFAM" id="SSF53098">
    <property type="entry name" value="Ribonuclease H-like"/>
    <property type="match status" value="1"/>
</dbReference>
<accession>A0A8H9DAN7</accession>
<dbReference type="InterPro" id="IPR001584">
    <property type="entry name" value="Integrase_cat-core"/>
</dbReference>
<dbReference type="GO" id="GO:0003676">
    <property type="term" value="F:nucleic acid binding"/>
    <property type="evidence" value="ECO:0007669"/>
    <property type="project" value="InterPro"/>
</dbReference>
<evidence type="ECO:0000313" key="2">
    <source>
        <dbReference type="EMBL" id="CAE6508248.1"/>
    </source>
</evidence>
<protein>
    <submittedName>
        <fullName evidence="2">Transposase</fullName>
    </submittedName>
</protein>
<dbReference type="Proteomes" id="UP000601736">
    <property type="component" value="Unassembled WGS sequence"/>
</dbReference>